<sequence>MTGQATLDRVVATHPAAAPTLQVDDLSVVFHGAAGQVIAIDRMTLTVQPGEFVAIVGPSGCGKSTLLRVASGLAPAHSGNIRVNGAVVDGPPPGVGFMFQRDTLLPWATVRQNIAVGCELSGLAPSKHAARIDELIDLVHLQGFHHHYPAALSGGMRQRVSLARLLAYEPDVYLMDEPFGALDYQTKIVMGRELLRIWEAHRKSIVFVTHDIEEAVALADRVVVMSPRPGRIVAEHVIDLPRPRDPRTLRGDVRFGAYCRDIWAALAIDER</sequence>
<evidence type="ECO:0000313" key="7">
    <source>
        <dbReference type="EMBL" id="NYE85462.1"/>
    </source>
</evidence>
<dbReference type="Proteomes" id="UP000542125">
    <property type="component" value="Unassembled WGS sequence"/>
</dbReference>
<evidence type="ECO:0000256" key="3">
    <source>
        <dbReference type="ARBA" id="ARBA00022475"/>
    </source>
</evidence>
<dbReference type="InterPro" id="IPR027417">
    <property type="entry name" value="P-loop_NTPase"/>
</dbReference>
<dbReference type="InterPro" id="IPR017871">
    <property type="entry name" value="ABC_transporter-like_CS"/>
</dbReference>
<dbReference type="GO" id="GO:0016887">
    <property type="term" value="F:ATP hydrolysis activity"/>
    <property type="evidence" value="ECO:0007669"/>
    <property type="project" value="InterPro"/>
</dbReference>
<organism evidence="7 8">
    <name type="scientific">Pigmentiphaga litoralis</name>
    <dbReference type="NCBI Taxonomy" id="516702"/>
    <lineage>
        <taxon>Bacteria</taxon>
        <taxon>Pseudomonadati</taxon>
        <taxon>Pseudomonadota</taxon>
        <taxon>Betaproteobacteria</taxon>
        <taxon>Burkholderiales</taxon>
        <taxon>Alcaligenaceae</taxon>
        <taxon>Pigmentiphaga</taxon>
    </lineage>
</organism>
<protein>
    <submittedName>
        <fullName evidence="7">NitT/TauT family transport system ATP-binding protein</fullName>
    </submittedName>
</protein>
<dbReference type="PROSITE" id="PS00211">
    <property type="entry name" value="ABC_TRANSPORTER_1"/>
    <property type="match status" value="1"/>
</dbReference>
<reference evidence="7 8" key="1">
    <citation type="submission" date="2020-07" db="EMBL/GenBank/DDBJ databases">
        <title>Genomic Encyclopedia of Type Strains, Phase IV (KMG-V): Genome sequencing to study the core and pangenomes of soil and plant-associated prokaryotes.</title>
        <authorList>
            <person name="Whitman W."/>
        </authorList>
    </citation>
    <scope>NUCLEOTIDE SEQUENCE [LARGE SCALE GENOMIC DNA]</scope>
    <source>
        <strain evidence="7 8">SAS40</strain>
    </source>
</reference>
<evidence type="ECO:0000313" key="8">
    <source>
        <dbReference type="Proteomes" id="UP000542125"/>
    </source>
</evidence>
<proteinExistence type="inferred from homology"/>
<dbReference type="SUPFAM" id="SSF52540">
    <property type="entry name" value="P-loop containing nucleoside triphosphate hydrolases"/>
    <property type="match status" value="1"/>
</dbReference>
<keyword evidence="2" id="KW-0813">Transport</keyword>
<dbReference type="SMART" id="SM00382">
    <property type="entry name" value="AAA"/>
    <property type="match status" value="1"/>
</dbReference>
<feature type="domain" description="ABC transporter" evidence="6">
    <location>
        <begin position="21"/>
        <end position="252"/>
    </location>
</feature>
<keyword evidence="8" id="KW-1185">Reference proteome</keyword>
<dbReference type="PROSITE" id="PS50893">
    <property type="entry name" value="ABC_TRANSPORTER_2"/>
    <property type="match status" value="1"/>
</dbReference>
<dbReference type="Gene3D" id="3.40.50.300">
    <property type="entry name" value="P-loop containing nucleotide triphosphate hydrolases"/>
    <property type="match status" value="1"/>
</dbReference>
<dbReference type="GO" id="GO:0005524">
    <property type="term" value="F:ATP binding"/>
    <property type="evidence" value="ECO:0007669"/>
    <property type="project" value="UniProtKB-KW"/>
</dbReference>
<dbReference type="Pfam" id="PF00005">
    <property type="entry name" value="ABC_tran"/>
    <property type="match status" value="1"/>
</dbReference>
<dbReference type="PANTHER" id="PTHR42788:SF13">
    <property type="entry name" value="ALIPHATIC SULFONATES IMPORT ATP-BINDING PROTEIN SSUB"/>
    <property type="match status" value="1"/>
</dbReference>
<keyword evidence="3" id="KW-0472">Membrane</keyword>
<keyword evidence="3" id="KW-1003">Cell membrane</keyword>
<dbReference type="PANTHER" id="PTHR42788">
    <property type="entry name" value="TAURINE IMPORT ATP-BINDING PROTEIN-RELATED"/>
    <property type="match status" value="1"/>
</dbReference>
<keyword evidence="4" id="KW-0547">Nucleotide-binding</keyword>
<dbReference type="AlphaFoldDB" id="A0A7Y9IYQ2"/>
<dbReference type="CDD" id="cd03293">
    <property type="entry name" value="ABC_NrtD_SsuB_transporters"/>
    <property type="match status" value="1"/>
</dbReference>
<evidence type="ECO:0000256" key="4">
    <source>
        <dbReference type="ARBA" id="ARBA00022741"/>
    </source>
</evidence>
<evidence type="ECO:0000259" key="6">
    <source>
        <dbReference type="PROSITE" id="PS50893"/>
    </source>
</evidence>
<dbReference type="RefSeq" id="WP_179589410.1">
    <property type="nucleotide sequence ID" value="NZ_JACBYR010000002.1"/>
</dbReference>
<gene>
    <name evidence="7" type="ORF">FHW18_004769</name>
</gene>
<evidence type="ECO:0000256" key="5">
    <source>
        <dbReference type="ARBA" id="ARBA00022840"/>
    </source>
</evidence>
<evidence type="ECO:0000256" key="2">
    <source>
        <dbReference type="ARBA" id="ARBA00022448"/>
    </source>
</evidence>
<keyword evidence="5 7" id="KW-0067">ATP-binding</keyword>
<evidence type="ECO:0000256" key="1">
    <source>
        <dbReference type="ARBA" id="ARBA00005417"/>
    </source>
</evidence>
<dbReference type="InterPro" id="IPR003439">
    <property type="entry name" value="ABC_transporter-like_ATP-bd"/>
</dbReference>
<dbReference type="EMBL" id="JACBYR010000002">
    <property type="protein sequence ID" value="NYE85462.1"/>
    <property type="molecule type" value="Genomic_DNA"/>
</dbReference>
<dbReference type="InterPro" id="IPR003593">
    <property type="entry name" value="AAA+_ATPase"/>
</dbReference>
<comment type="similarity">
    <text evidence="1">Belongs to the ABC transporter superfamily.</text>
</comment>
<comment type="caution">
    <text evidence="7">The sequence shown here is derived from an EMBL/GenBank/DDBJ whole genome shotgun (WGS) entry which is preliminary data.</text>
</comment>
<accession>A0A7Y9IYQ2</accession>
<dbReference type="InterPro" id="IPR050166">
    <property type="entry name" value="ABC_transporter_ATP-bind"/>
</dbReference>
<name>A0A7Y9IYQ2_9BURK</name>